<accession>A0A0C2NHH1</accession>
<dbReference type="PROSITE" id="PS51832">
    <property type="entry name" value="HD_GYP"/>
    <property type="match status" value="1"/>
</dbReference>
<sequence>MKSSSKKARKFSIRFTVGSMFLFATVFTAIFAISLQYYFSRQMTEEHVLSKLTIASSEISDYIQQIDVNATSSAQILRTVSTAAEKQFSEKEIRDIFIQVLTDNPLFYSLYYGNDEEYFYQIINLESSPIVRERIDAIEHDRWAIIKIKGSGAERIRTTEYYSDTLKRTRIKSEQSNYFPSQRPWYGSATKDNVFKTDPYLFKHLKITGQTYSIRSKHSVIGVDIVLSSLSSKISADAKGIYGGDGIEAFLFNHNGEVIATNLEQQATASVPAGVRMALSDEQIRDVQHAAPIKVSNQNNWGPYDFAQAGEPKGYSIDQLNIVSQMTGLRFEFVNGFTTQDLVNKFNQGDLGIIHSLAAEHPLNHSGKGVKMYSAPLGVAALKGTSIPNTMIELQQGTIAVIEGRGVEQVIKNLMPTVKIQPVVRFEQAKSLLLEGKVDFVVDSYFALNEMKSAATSDAIHVGTLSELNQVPFHLYTSQDHAHLLPMIEQAINQFTPAQNNALTVKWLDESVSKAGFLPYPELYNLSLRPTQHHQMIPSESGKHFLYVTPVSNSGAQEYFAVVVPTHVITKQVVERLMTSISITICVMLLLLPIAWVFGSPIVRPISQLRRETLRIKQRKFNQVRLVDTRIKEVHELSLSMIEMASEIERHQNEREAFIDAFICLIAQAIDDKSPYTAGHCNRVPELGMMLAKIAEDTNSGQYKDFRFKNEDERREFRIAAWLHDCGKITTPEHVVDKGTKLEANYNRIHEVRTRFEVLWRDAEIEYLRSLLDGSSDKATAFERLHSRQSELKQDFEFIAKANVGGEFMSDDKIERVKLIAKQTWLRHFDNRLGLSPFEELRSSPEHNALPVQEMLLADKEEHITHRVREIEFDEKYGIQMDVPEYQYNYGEVYNLTISRGTLTAEDRFKINEHMISGIKMLEALPFPPELSNVPRFASTHHETMDGKGYPRKLSAVDLSIPERILVIADIFEALTAADRPYKKAKPLSVAIDIMHKMALDKHIDEDLFLLFLTSGGFQQYAEQYLPPKQIDHVDIAQYINRPEFA</sequence>
<dbReference type="SMART" id="SM00062">
    <property type="entry name" value="PBPb"/>
    <property type="match status" value="1"/>
</dbReference>
<organism evidence="4 5">
    <name type="scientific">Vibrio renipiscarius</name>
    <dbReference type="NCBI Taxonomy" id="1461322"/>
    <lineage>
        <taxon>Bacteria</taxon>
        <taxon>Pseudomonadati</taxon>
        <taxon>Pseudomonadota</taxon>
        <taxon>Gammaproteobacteria</taxon>
        <taxon>Vibrionales</taxon>
        <taxon>Vibrionaceae</taxon>
        <taxon>Vibrio</taxon>
    </lineage>
</organism>
<dbReference type="GO" id="GO:0008081">
    <property type="term" value="F:phosphoric diester hydrolase activity"/>
    <property type="evidence" value="ECO:0007669"/>
    <property type="project" value="UniProtKB-ARBA"/>
</dbReference>
<evidence type="ECO:0000256" key="1">
    <source>
        <dbReference type="SAM" id="Phobius"/>
    </source>
</evidence>
<comment type="caution">
    <text evidence="4">The sequence shown here is derived from an EMBL/GenBank/DDBJ whole genome shotgun (WGS) entry which is preliminary data.</text>
</comment>
<evidence type="ECO:0000259" key="3">
    <source>
        <dbReference type="PROSITE" id="PS51832"/>
    </source>
</evidence>
<dbReference type="CDD" id="cd01007">
    <property type="entry name" value="PBP2_BvgS_HisK_like"/>
    <property type="match status" value="1"/>
</dbReference>
<dbReference type="PANTHER" id="PTHR45228">
    <property type="entry name" value="CYCLIC DI-GMP PHOSPHODIESTERASE TM_0186-RELATED"/>
    <property type="match status" value="1"/>
</dbReference>
<keyword evidence="1" id="KW-0472">Membrane</keyword>
<dbReference type="STRING" id="1461322.OJ16_00635"/>
<evidence type="ECO:0000259" key="2">
    <source>
        <dbReference type="PROSITE" id="PS50885"/>
    </source>
</evidence>
<dbReference type="PANTHER" id="PTHR45228:SF5">
    <property type="entry name" value="CYCLIC DI-GMP PHOSPHODIESTERASE VC_1348-RELATED"/>
    <property type="match status" value="1"/>
</dbReference>
<proteinExistence type="predicted"/>
<name>A0A0C2NHH1_9VIBR</name>
<accession>A0A0C2P081</accession>
<dbReference type="InterPro" id="IPR001638">
    <property type="entry name" value="Solute-binding_3/MltF_N"/>
</dbReference>
<gene>
    <name evidence="4" type="ORF">OJ16_00635</name>
</gene>
<dbReference type="RefSeq" id="WP_040986372.1">
    <property type="nucleotide sequence ID" value="NZ_JTKH01000003.1"/>
</dbReference>
<dbReference type="Proteomes" id="UP000031672">
    <property type="component" value="Unassembled WGS sequence"/>
</dbReference>
<dbReference type="Pfam" id="PF13487">
    <property type="entry name" value="HD_5"/>
    <property type="match status" value="1"/>
</dbReference>
<dbReference type="InterPro" id="IPR003660">
    <property type="entry name" value="HAMP_dom"/>
</dbReference>
<dbReference type="OrthoDB" id="9764808at2"/>
<dbReference type="SUPFAM" id="SSF53850">
    <property type="entry name" value="Periplasmic binding protein-like II"/>
    <property type="match status" value="1"/>
</dbReference>
<dbReference type="Gene3D" id="3.40.190.10">
    <property type="entry name" value="Periplasmic binding protein-like II"/>
    <property type="match status" value="2"/>
</dbReference>
<keyword evidence="1" id="KW-1133">Transmembrane helix</keyword>
<feature type="transmembrane region" description="Helical" evidence="1">
    <location>
        <begin position="21"/>
        <end position="39"/>
    </location>
</feature>
<dbReference type="GO" id="GO:0016020">
    <property type="term" value="C:membrane"/>
    <property type="evidence" value="ECO:0007669"/>
    <property type="project" value="InterPro"/>
</dbReference>
<protein>
    <submittedName>
        <fullName evidence="4">Phosphohydrolase</fullName>
    </submittedName>
</protein>
<dbReference type="InterPro" id="IPR003607">
    <property type="entry name" value="HD/PDEase_dom"/>
</dbReference>
<dbReference type="CDD" id="cd00077">
    <property type="entry name" value="HDc"/>
    <property type="match status" value="1"/>
</dbReference>
<dbReference type="InterPro" id="IPR052020">
    <property type="entry name" value="Cyclic_di-GMP/3'3'-cGAMP_PDE"/>
</dbReference>
<keyword evidence="1" id="KW-0812">Transmembrane</keyword>
<evidence type="ECO:0000313" key="4">
    <source>
        <dbReference type="EMBL" id="KII81745.1"/>
    </source>
</evidence>
<dbReference type="Gene3D" id="3.30.450.20">
    <property type="entry name" value="PAS domain"/>
    <property type="match status" value="1"/>
</dbReference>
<reference evidence="4 5" key="1">
    <citation type="submission" date="2014-11" db="EMBL/GenBank/DDBJ databases">
        <title>Draft Genome Sequence of Vibrio piscirenalis strains CECT 8603T and CECT 8604, two marine Gammaproteobacterium isolated from cultured gilthead sea bream (Sparus aurata).</title>
        <authorList>
            <person name="Arahal D.R."/>
            <person name="Rodrigo-Torres L."/>
            <person name="Lucena T."/>
            <person name="Pujalte M.J."/>
        </authorList>
    </citation>
    <scope>NUCLEOTIDE SEQUENCE [LARGE SCALE GENOMIC DNA]</scope>
    <source>
        <strain evidence="4 5">DCR 1-4-2</strain>
    </source>
</reference>
<dbReference type="EMBL" id="JTKH01000003">
    <property type="protein sequence ID" value="KII81745.1"/>
    <property type="molecule type" value="Genomic_DNA"/>
</dbReference>
<dbReference type="GO" id="GO:0007165">
    <property type="term" value="P:signal transduction"/>
    <property type="evidence" value="ECO:0007669"/>
    <property type="project" value="InterPro"/>
</dbReference>
<keyword evidence="4" id="KW-0378">Hydrolase</keyword>
<feature type="domain" description="HD-GYP" evidence="3">
    <location>
        <begin position="824"/>
        <end position="1027"/>
    </location>
</feature>
<evidence type="ECO:0000313" key="5">
    <source>
        <dbReference type="Proteomes" id="UP000031672"/>
    </source>
</evidence>
<dbReference type="AlphaFoldDB" id="A0A0C2NHH1"/>
<dbReference type="SUPFAM" id="SSF109604">
    <property type="entry name" value="HD-domain/PDEase-like"/>
    <property type="match status" value="2"/>
</dbReference>
<dbReference type="Gene3D" id="1.10.3210.10">
    <property type="entry name" value="Hypothetical protein af1432"/>
    <property type="match status" value="2"/>
</dbReference>
<feature type="domain" description="HAMP" evidence="2">
    <location>
        <begin position="600"/>
        <end position="653"/>
    </location>
</feature>
<dbReference type="PROSITE" id="PS50885">
    <property type="entry name" value="HAMP"/>
    <property type="match status" value="1"/>
</dbReference>
<keyword evidence="5" id="KW-1185">Reference proteome</keyword>
<dbReference type="InterPro" id="IPR037522">
    <property type="entry name" value="HD_GYP_dom"/>
</dbReference>
<dbReference type="SMART" id="SM00471">
    <property type="entry name" value="HDc"/>
    <property type="match status" value="1"/>
</dbReference>
<dbReference type="Gene3D" id="6.10.340.10">
    <property type="match status" value="1"/>
</dbReference>